<dbReference type="AlphaFoldDB" id="A0A3R9QAZ3"/>
<feature type="transmembrane region" description="Helical" evidence="8">
    <location>
        <begin position="375"/>
        <end position="392"/>
    </location>
</feature>
<evidence type="ECO:0000256" key="7">
    <source>
        <dbReference type="ARBA" id="ARBA00023136"/>
    </source>
</evidence>
<dbReference type="GO" id="GO:0005886">
    <property type="term" value="C:plasma membrane"/>
    <property type="evidence" value="ECO:0007669"/>
    <property type="project" value="UniProtKB-SubCell"/>
</dbReference>
<dbReference type="InterPro" id="IPR011990">
    <property type="entry name" value="TPR-like_helical_dom_sf"/>
</dbReference>
<keyword evidence="6 8" id="KW-1133">Transmembrane helix</keyword>
<proteinExistence type="predicted"/>
<gene>
    <name evidence="10" type="ORF">EDE15_2447</name>
</gene>
<dbReference type="GO" id="GO:0009103">
    <property type="term" value="P:lipopolysaccharide biosynthetic process"/>
    <property type="evidence" value="ECO:0007669"/>
    <property type="project" value="UniProtKB-ARBA"/>
</dbReference>
<keyword evidence="3 10" id="KW-0328">Glycosyltransferase</keyword>
<dbReference type="PANTHER" id="PTHR33908:SF11">
    <property type="entry name" value="MEMBRANE PROTEIN"/>
    <property type="match status" value="1"/>
</dbReference>
<dbReference type="EMBL" id="RSDW01000001">
    <property type="protein sequence ID" value="RSL16920.1"/>
    <property type="molecule type" value="Genomic_DNA"/>
</dbReference>
<organism evidence="10 11">
    <name type="scientific">Edaphobacter aggregans</name>
    <dbReference type="NCBI Taxonomy" id="570835"/>
    <lineage>
        <taxon>Bacteria</taxon>
        <taxon>Pseudomonadati</taxon>
        <taxon>Acidobacteriota</taxon>
        <taxon>Terriglobia</taxon>
        <taxon>Terriglobales</taxon>
        <taxon>Acidobacteriaceae</taxon>
        <taxon>Edaphobacter</taxon>
    </lineage>
</organism>
<dbReference type="InterPro" id="IPR050297">
    <property type="entry name" value="LipidA_mod_glycosyltrf_83"/>
</dbReference>
<dbReference type="Pfam" id="PF13231">
    <property type="entry name" value="PMT_2"/>
    <property type="match status" value="1"/>
</dbReference>
<accession>A0A3R9QAZ3</accession>
<keyword evidence="5 8" id="KW-0812">Transmembrane</keyword>
<dbReference type="InterPro" id="IPR038731">
    <property type="entry name" value="RgtA/B/C-like"/>
</dbReference>
<evidence type="ECO:0000256" key="5">
    <source>
        <dbReference type="ARBA" id="ARBA00022692"/>
    </source>
</evidence>
<reference evidence="10 11" key="1">
    <citation type="submission" date="2018-12" db="EMBL/GenBank/DDBJ databases">
        <title>Sequencing of bacterial isolates from soil warming experiment in Harvard Forest, Massachusetts, USA.</title>
        <authorList>
            <person name="Deangelis K."/>
        </authorList>
    </citation>
    <scope>NUCLEOTIDE SEQUENCE [LARGE SCALE GENOMIC DNA]</scope>
    <source>
        <strain evidence="10 11">EB153</strain>
    </source>
</reference>
<evidence type="ECO:0000256" key="6">
    <source>
        <dbReference type="ARBA" id="ARBA00022989"/>
    </source>
</evidence>
<evidence type="ECO:0000256" key="1">
    <source>
        <dbReference type="ARBA" id="ARBA00004651"/>
    </source>
</evidence>
<feature type="transmembrane region" description="Helical" evidence="8">
    <location>
        <begin position="247"/>
        <end position="266"/>
    </location>
</feature>
<dbReference type="Proteomes" id="UP000269669">
    <property type="component" value="Unassembled WGS sequence"/>
</dbReference>
<comment type="subcellular location">
    <subcellularLocation>
        <location evidence="1">Cell membrane</location>
        <topology evidence="1">Multi-pass membrane protein</topology>
    </subcellularLocation>
</comment>
<feature type="transmembrane region" description="Helical" evidence="8">
    <location>
        <begin position="219"/>
        <end position="235"/>
    </location>
</feature>
<name>A0A3R9QAZ3_9BACT</name>
<feature type="transmembrane region" description="Helical" evidence="8">
    <location>
        <begin position="404"/>
        <end position="421"/>
    </location>
</feature>
<feature type="transmembrane region" description="Helical" evidence="8">
    <location>
        <begin position="428"/>
        <end position="451"/>
    </location>
</feature>
<feature type="transmembrane region" description="Helical" evidence="8">
    <location>
        <begin position="197"/>
        <end position="213"/>
    </location>
</feature>
<evidence type="ECO:0000256" key="8">
    <source>
        <dbReference type="SAM" id="Phobius"/>
    </source>
</evidence>
<dbReference type="Gene3D" id="1.25.40.10">
    <property type="entry name" value="Tetratricopeptide repeat domain"/>
    <property type="match status" value="1"/>
</dbReference>
<comment type="caution">
    <text evidence="10">The sequence shown here is derived from an EMBL/GenBank/DDBJ whole genome shotgun (WGS) entry which is preliminary data.</text>
</comment>
<feature type="transmembrane region" description="Helical" evidence="8">
    <location>
        <begin position="165"/>
        <end position="190"/>
    </location>
</feature>
<protein>
    <submittedName>
        <fullName evidence="10">Dolichyl-phosphate-mannose-protein mannosyltransferase</fullName>
    </submittedName>
</protein>
<feature type="transmembrane region" description="Helical" evidence="8">
    <location>
        <begin position="338"/>
        <end position="363"/>
    </location>
</feature>
<evidence type="ECO:0000256" key="4">
    <source>
        <dbReference type="ARBA" id="ARBA00022679"/>
    </source>
</evidence>
<evidence type="ECO:0000259" key="9">
    <source>
        <dbReference type="Pfam" id="PF13231"/>
    </source>
</evidence>
<feature type="domain" description="Glycosyltransferase RgtA/B/C/D-like" evidence="9">
    <location>
        <begin position="122"/>
        <end position="253"/>
    </location>
</feature>
<keyword evidence="4 10" id="KW-0808">Transferase</keyword>
<keyword evidence="2" id="KW-1003">Cell membrane</keyword>
<sequence length="675" mass="74982">MWNDLSKGHSMTNDSVKLSRKATACLVLALLFALVFQLASASRENSITWDEGHHLFDGYNIWKQADYGLNPEVPPLVKMVAAMPLLRMSLNVPPQQGRPAQTEAFLDGRDFMFRNDADKLLFRARMASAVFMLVLAVAVFSAGCEMFGSLAGLLALAFLVFDPNFLAHGALVTTDVAISCCIFVALYLAYRYTKRPSLVRLLLVGLATGLAIVTKFTGLLVFPMLFLLAIVESIYVRDWRLLARRALALLIVAALSLAVLWSFYGFRYSARPEGHDINPPLAEYLRQVPNPQDAHRLALLARTRILPEAYIYGLANTKITENADTSYFFGRIYPHGTWLYFPAAFLIKSTLPFLLLLALALTLIATRRLKQGRELLFLLIPPAVYVAVAMQSHMNIGHRHLLPIYPFLYLLVAAAAIYLIGTNRRWTYAIAALFLWQVAASVRIAPAYMAYGNEAWGGPASVHKYLSDANDDWGQQLKSAKQYLDSRGIKDCWIAYFVDGVVDTSYYGIPCKRLPTINTMWLNLPLDVPPEIDGPVLISDGVLTGIDYGQGELNPYEQFRTLRPTSAIQYGLFVYDGHFKVSLASAHAKAQRARNLLAENRPEEALVEAEQAAALAPESVPVQTTLGDILTQLHRPHEAQSHYHQALISAETIEPELQASSVHILQSKIAALATQ</sequence>
<dbReference type="SUPFAM" id="SSF48452">
    <property type="entry name" value="TPR-like"/>
    <property type="match status" value="1"/>
</dbReference>
<feature type="transmembrane region" description="Helical" evidence="8">
    <location>
        <begin position="129"/>
        <end position="159"/>
    </location>
</feature>
<keyword evidence="11" id="KW-1185">Reference proteome</keyword>
<evidence type="ECO:0000256" key="3">
    <source>
        <dbReference type="ARBA" id="ARBA00022676"/>
    </source>
</evidence>
<evidence type="ECO:0000313" key="11">
    <source>
        <dbReference type="Proteomes" id="UP000269669"/>
    </source>
</evidence>
<keyword evidence="7 8" id="KW-0472">Membrane</keyword>
<dbReference type="PANTHER" id="PTHR33908">
    <property type="entry name" value="MANNOSYLTRANSFERASE YKCB-RELATED"/>
    <property type="match status" value="1"/>
</dbReference>
<dbReference type="GO" id="GO:0016763">
    <property type="term" value="F:pentosyltransferase activity"/>
    <property type="evidence" value="ECO:0007669"/>
    <property type="project" value="TreeGrafter"/>
</dbReference>
<evidence type="ECO:0000256" key="2">
    <source>
        <dbReference type="ARBA" id="ARBA00022475"/>
    </source>
</evidence>
<evidence type="ECO:0000313" key="10">
    <source>
        <dbReference type="EMBL" id="RSL16920.1"/>
    </source>
</evidence>